<dbReference type="Gene3D" id="3.40.50.300">
    <property type="entry name" value="P-loop containing nucleotide triphosphate hydrolases"/>
    <property type="match status" value="1"/>
</dbReference>
<dbReference type="AlphaFoldDB" id="A0A1T4P9S7"/>
<evidence type="ECO:0000313" key="3">
    <source>
        <dbReference type="Proteomes" id="UP000191153"/>
    </source>
</evidence>
<dbReference type="FunFam" id="3.40.50.300:FF:000285">
    <property type="entry name" value="Sporulation initiation inhibitor Soj"/>
    <property type="match status" value="1"/>
</dbReference>
<accession>A0A1T4P9S7</accession>
<dbReference type="STRING" id="180163.SAMN02745174_01842"/>
<dbReference type="OrthoDB" id="9780677at2"/>
<gene>
    <name evidence="2" type="ORF">SAMN02745174_01842</name>
</gene>
<reference evidence="2 3" key="1">
    <citation type="submission" date="2017-02" db="EMBL/GenBank/DDBJ databases">
        <authorList>
            <person name="Peterson S.W."/>
        </authorList>
    </citation>
    <scope>NUCLEOTIDE SEQUENCE [LARGE SCALE GENOMIC DNA]</scope>
    <source>
        <strain evidence="2 3">ATCC 700028</strain>
    </source>
</reference>
<name>A0A1T4P9S7_9FUSO</name>
<dbReference type="InterPro" id="IPR050678">
    <property type="entry name" value="DNA_Partitioning_ATPase"/>
</dbReference>
<dbReference type="Pfam" id="PF13614">
    <property type="entry name" value="AAA_31"/>
    <property type="match status" value="1"/>
</dbReference>
<dbReference type="EMBL" id="FUWX01000013">
    <property type="protein sequence ID" value="SJZ88320.1"/>
    <property type="molecule type" value="Genomic_DNA"/>
</dbReference>
<dbReference type="PANTHER" id="PTHR13696:SF52">
    <property type="entry name" value="PARA FAMILY PROTEIN CT_582"/>
    <property type="match status" value="1"/>
</dbReference>
<dbReference type="RefSeq" id="WP_078694302.1">
    <property type="nucleotide sequence ID" value="NZ_FUWX01000013.1"/>
</dbReference>
<dbReference type="PIRSF" id="PIRSF009320">
    <property type="entry name" value="Nuc_binding_HP_1000"/>
    <property type="match status" value="1"/>
</dbReference>
<sequence length="252" mass="28260">MKKIVVANNKGGVSKTTSVLNLAGYFANKKYKVLVIDLDPQANLTDSFGVEIENTENNAYLALKEKNIESYILKINENIDLLPANLDLEKANLDFVSILGRELLLRKGLSKVEKNYDICLIDTSPNLSTLTLNALSCADSVYIPLRTGYYEMRGVSVLLDVIEQIKEDINPKLILGGVFLTQYDNRTNITTEVVENLKKYFGESLMKSKIRNNISLVEAPALIKNIFDYKPQSNGAKDYEALGDEILEREKI</sequence>
<dbReference type="CDD" id="cd02042">
    <property type="entry name" value="ParAB_family"/>
    <property type="match status" value="1"/>
</dbReference>
<proteinExistence type="predicted"/>
<organism evidence="2 3">
    <name type="scientific">Cetobacterium ceti</name>
    <dbReference type="NCBI Taxonomy" id="180163"/>
    <lineage>
        <taxon>Bacteria</taxon>
        <taxon>Fusobacteriati</taxon>
        <taxon>Fusobacteriota</taxon>
        <taxon>Fusobacteriia</taxon>
        <taxon>Fusobacteriales</taxon>
        <taxon>Fusobacteriaceae</taxon>
        <taxon>Cetobacterium</taxon>
    </lineage>
</organism>
<dbReference type="PANTHER" id="PTHR13696">
    <property type="entry name" value="P-LOOP CONTAINING NUCLEOSIDE TRIPHOSPHATE HYDROLASE"/>
    <property type="match status" value="1"/>
</dbReference>
<evidence type="ECO:0000313" key="2">
    <source>
        <dbReference type="EMBL" id="SJZ88320.1"/>
    </source>
</evidence>
<dbReference type="InterPro" id="IPR027417">
    <property type="entry name" value="P-loop_NTPase"/>
</dbReference>
<dbReference type="Proteomes" id="UP000191153">
    <property type="component" value="Unassembled WGS sequence"/>
</dbReference>
<feature type="domain" description="AAA" evidence="1">
    <location>
        <begin position="1"/>
        <end position="173"/>
    </location>
</feature>
<evidence type="ECO:0000259" key="1">
    <source>
        <dbReference type="Pfam" id="PF13614"/>
    </source>
</evidence>
<protein>
    <submittedName>
        <fullName evidence="2">Chromosome partitioning protein</fullName>
    </submittedName>
</protein>
<dbReference type="InterPro" id="IPR025669">
    <property type="entry name" value="AAA_dom"/>
</dbReference>
<keyword evidence="3" id="KW-1185">Reference proteome</keyword>
<dbReference type="SUPFAM" id="SSF52540">
    <property type="entry name" value="P-loop containing nucleoside triphosphate hydrolases"/>
    <property type="match status" value="1"/>
</dbReference>